<evidence type="ECO:0000313" key="11">
    <source>
        <dbReference type="Proteomes" id="UP000192927"/>
    </source>
</evidence>
<feature type="region of interest" description="Disordered" evidence="8">
    <location>
        <begin position="1102"/>
        <end position="1146"/>
    </location>
</feature>
<dbReference type="Pfam" id="PF17917">
    <property type="entry name" value="RT_RNaseH"/>
    <property type="match status" value="1"/>
</dbReference>
<reference evidence="11" key="1">
    <citation type="submission" date="2017-03" db="EMBL/GenBank/DDBJ databases">
        <authorList>
            <person name="Sharma R."/>
            <person name="Thines M."/>
        </authorList>
    </citation>
    <scope>NUCLEOTIDE SEQUENCE [LARGE SCALE GENOMIC DNA]</scope>
</reference>
<dbReference type="EMBL" id="FWEW01003413">
    <property type="protein sequence ID" value="SLM39125.1"/>
    <property type="molecule type" value="Genomic_DNA"/>
</dbReference>
<dbReference type="PROSITE" id="PS50994">
    <property type="entry name" value="INTEGRASE"/>
    <property type="match status" value="1"/>
</dbReference>
<evidence type="ECO:0000313" key="10">
    <source>
        <dbReference type="EMBL" id="SLM39125.1"/>
    </source>
</evidence>
<keyword evidence="4" id="KW-0255">Endonuclease</keyword>
<name>A0A1W5D7V4_9LECA</name>
<dbReference type="Proteomes" id="UP000192927">
    <property type="component" value="Unassembled WGS sequence"/>
</dbReference>
<dbReference type="GO" id="GO:0004519">
    <property type="term" value="F:endonuclease activity"/>
    <property type="evidence" value="ECO:0007669"/>
    <property type="project" value="UniProtKB-KW"/>
</dbReference>
<dbReference type="InterPro" id="IPR050951">
    <property type="entry name" value="Retrovirus_Pol_polyprotein"/>
</dbReference>
<feature type="region of interest" description="Disordered" evidence="8">
    <location>
        <begin position="1254"/>
        <end position="1309"/>
    </location>
</feature>
<organism evidence="10 11">
    <name type="scientific">Lasallia pustulata</name>
    <dbReference type="NCBI Taxonomy" id="136370"/>
    <lineage>
        <taxon>Eukaryota</taxon>
        <taxon>Fungi</taxon>
        <taxon>Dikarya</taxon>
        <taxon>Ascomycota</taxon>
        <taxon>Pezizomycotina</taxon>
        <taxon>Lecanoromycetes</taxon>
        <taxon>OSLEUM clade</taxon>
        <taxon>Umbilicariomycetidae</taxon>
        <taxon>Umbilicariales</taxon>
        <taxon>Umbilicariaceae</taxon>
        <taxon>Lasallia</taxon>
    </lineage>
</organism>
<dbReference type="InterPro" id="IPR043502">
    <property type="entry name" value="DNA/RNA_pol_sf"/>
</dbReference>
<protein>
    <submittedName>
        <fullName evidence="10">Ribonuclease H-like domain</fullName>
    </submittedName>
</protein>
<dbReference type="PANTHER" id="PTHR37984:SF5">
    <property type="entry name" value="PROTEIN NYNRIN-LIKE"/>
    <property type="match status" value="1"/>
</dbReference>
<dbReference type="Gene3D" id="1.10.340.70">
    <property type="match status" value="1"/>
</dbReference>
<dbReference type="InterPro" id="IPR041373">
    <property type="entry name" value="RT_RNaseH"/>
</dbReference>
<feature type="domain" description="Integrase catalytic" evidence="9">
    <location>
        <begin position="295"/>
        <end position="458"/>
    </location>
</feature>
<feature type="compositionally biased region" description="Basic and acidic residues" evidence="8">
    <location>
        <begin position="661"/>
        <end position="673"/>
    </location>
</feature>
<dbReference type="GO" id="GO:0003723">
    <property type="term" value="F:RNA binding"/>
    <property type="evidence" value="ECO:0007669"/>
    <property type="project" value="UniProtKB-KW"/>
</dbReference>
<keyword evidence="7" id="KW-0695">RNA-directed DNA polymerase</keyword>
<feature type="compositionally biased region" description="Basic and acidic residues" evidence="8">
    <location>
        <begin position="631"/>
        <end position="649"/>
    </location>
</feature>
<dbReference type="GO" id="GO:0005634">
    <property type="term" value="C:nucleus"/>
    <property type="evidence" value="ECO:0007669"/>
    <property type="project" value="UniProtKB-ARBA"/>
</dbReference>
<keyword evidence="1" id="KW-0808">Transferase</keyword>
<feature type="compositionally biased region" description="Low complexity" evidence="8">
    <location>
        <begin position="694"/>
        <end position="705"/>
    </location>
</feature>
<dbReference type="GO" id="GO:0015074">
    <property type="term" value="P:DNA integration"/>
    <property type="evidence" value="ECO:0007669"/>
    <property type="project" value="InterPro"/>
</dbReference>
<evidence type="ECO:0000256" key="2">
    <source>
        <dbReference type="ARBA" id="ARBA00022695"/>
    </source>
</evidence>
<keyword evidence="6" id="KW-0694">RNA-binding</keyword>
<dbReference type="CDD" id="cd09274">
    <property type="entry name" value="RNase_HI_RT_Ty3"/>
    <property type="match status" value="1"/>
</dbReference>
<dbReference type="GO" id="GO:0016787">
    <property type="term" value="F:hydrolase activity"/>
    <property type="evidence" value="ECO:0007669"/>
    <property type="project" value="UniProtKB-KW"/>
</dbReference>
<dbReference type="Pfam" id="PF17921">
    <property type="entry name" value="Integrase_H2C2"/>
    <property type="match status" value="1"/>
</dbReference>
<feature type="compositionally biased region" description="Low complexity" evidence="8">
    <location>
        <begin position="1126"/>
        <end position="1135"/>
    </location>
</feature>
<dbReference type="InterPro" id="IPR001584">
    <property type="entry name" value="Integrase_cat-core"/>
</dbReference>
<dbReference type="Gene3D" id="3.30.420.10">
    <property type="entry name" value="Ribonuclease H-like superfamily/Ribonuclease H"/>
    <property type="match status" value="1"/>
</dbReference>
<evidence type="ECO:0000256" key="8">
    <source>
        <dbReference type="SAM" id="MobiDB-lite"/>
    </source>
</evidence>
<feature type="compositionally biased region" description="Acidic residues" evidence="8">
    <location>
        <begin position="719"/>
        <end position="734"/>
    </location>
</feature>
<evidence type="ECO:0000256" key="3">
    <source>
        <dbReference type="ARBA" id="ARBA00022722"/>
    </source>
</evidence>
<evidence type="ECO:0000256" key="6">
    <source>
        <dbReference type="ARBA" id="ARBA00022884"/>
    </source>
</evidence>
<evidence type="ECO:0000256" key="5">
    <source>
        <dbReference type="ARBA" id="ARBA00022801"/>
    </source>
</evidence>
<dbReference type="SUPFAM" id="SSF56672">
    <property type="entry name" value="DNA/RNA polymerases"/>
    <property type="match status" value="1"/>
</dbReference>
<keyword evidence="11" id="KW-1185">Reference proteome</keyword>
<accession>A0A1W5D7V4</accession>
<evidence type="ECO:0000256" key="1">
    <source>
        <dbReference type="ARBA" id="ARBA00022679"/>
    </source>
</evidence>
<keyword evidence="3" id="KW-0540">Nuclease</keyword>
<sequence length="1309" mass="146278">MSGADPDLPYHLGADASKDCVGGVLFQLHGCTPDEQITPRNRSKMKIIMFLSFRLTDAETRYSNTERECLSIVRCLAETKWLVISSKYPIKIYTDHEALPPVLTKGTESYGQIATWQDRLNEYDTEVYHQPCTDPMIGIADGLSCLPKRLATDFIPNDAPRMTMPILPDDWTKQSEEKKLAPAYDGQGWEKFNQSPELMRIIHYLRFGKEGLGVLLYTERNGARAPCIVGEEIPAILGHLHDGHRHYSHIITLDRLIGEAYWPTHAHDVITWCRSCQACQVRGPKQGKGAMKHILELEPMSMVGLDFLGPINPSCNATNHKYILLAIDYFTRFMWMESYSFCTMIEVADLFRNQIVPVFGWPEAIYSDNGSHFTGQEINTIFQSHGVTHYTAPVTHPSSVGLIEQNVQLVLSQLRARCIAAGTPGSWSQYIPEIALSINTRLIQVHGYSPAELLLRYKPKLAHFNIQPLKLPIWMDEMEVEATRTHGLYVALREETRNQATESVTTHQGKNEAKRAIPLGLLSPGDLVLVQDTQLDNQRGRKLEARWRGPRMLVQMTKEHLSGWVKPIYKNSKMKRYHCQDMKKYVSRVKPGQEGVQTYEPIKSNQDDAKLLDDNISIQTSRPTTTTREPVQFREAMDKPNKENNESHPIDISSEDESEYLSDHTDLNKHANPNDHINLTEPPGNESEDKNDNSNDGSNGEVGNSGEEDDDDREGKETVEDDENGEEDGGDNEDGMAHSPMSATIGFDVEDLEEGEDVILEKEINQKGIEQGIPIGVAKNNPVPKRLVMANFSMECSPMRRVIPFKIKRRGIVTRISPTEQNQPTRRQYRGSTLAPKGVAYRRGWEGLRGEQEGEKLFEWLKARGYTKGWGYKDYHHICRAKYLRAYLHDARQRTEDPDLYELFQPFGMHHHQQKLSSDFIKMHIHGVLEAIMLSFKRMDQHIAKLSAIEIDNSSKNSTTKSLKKVIKAANNTLQALQCVGDNIELEIARTTEQITNWVIFGENGQPNLTETAGLEDGLEINDPDQPTPKTPAKAKKPAPAKVEADNSGSLTGKPAGSATTSPSTSDDEEDNTMDLPNQTGAYGLKLKMVLINPAELPPLPSLFDNAGPTDTLMSGAGSDIHSDDNNAPNPNDASDSIDDAPNSINPSDFIDLSSIMDMSNFTDFTEPTPAPLLATDEYMMGTPNHAEEGMDEQMGGMNENESIASSTTVEEDQDMIDGQPSHWWTDPSPRALCLRGSIPPAWFTNIQPSRPIGPIAQIPPYQAPRTSKRQSGLAFPPGSSPPGSSSSLHPTLHRRAESAQADIPSRKR</sequence>
<dbReference type="PANTHER" id="PTHR37984">
    <property type="entry name" value="PROTEIN CBG26694"/>
    <property type="match status" value="1"/>
</dbReference>
<dbReference type="InterPro" id="IPR041588">
    <property type="entry name" value="Integrase_H2C2"/>
</dbReference>
<evidence type="ECO:0000256" key="4">
    <source>
        <dbReference type="ARBA" id="ARBA00022759"/>
    </source>
</evidence>
<proteinExistence type="predicted"/>
<evidence type="ECO:0000259" key="9">
    <source>
        <dbReference type="PROSITE" id="PS50994"/>
    </source>
</evidence>
<evidence type="ECO:0000256" key="7">
    <source>
        <dbReference type="ARBA" id="ARBA00022918"/>
    </source>
</evidence>
<feature type="region of interest" description="Disordered" evidence="8">
    <location>
        <begin position="1017"/>
        <end position="1080"/>
    </location>
</feature>
<feature type="compositionally biased region" description="Polar residues" evidence="8">
    <location>
        <begin position="616"/>
        <end position="629"/>
    </location>
</feature>
<dbReference type="InterPro" id="IPR036397">
    <property type="entry name" value="RNaseH_sf"/>
</dbReference>
<keyword evidence="5" id="KW-0378">Hydrolase</keyword>
<keyword evidence="2" id="KW-0548">Nucleotidyltransferase</keyword>
<dbReference type="SUPFAM" id="SSF53098">
    <property type="entry name" value="Ribonuclease H-like"/>
    <property type="match status" value="1"/>
</dbReference>
<dbReference type="GO" id="GO:0003964">
    <property type="term" value="F:RNA-directed DNA polymerase activity"/>
    <property type="evidence" value="ECO:0007669"/>
    <property type="project" value="UniProtKB-KW"/>
</dbReference>
<feature type="region of interest" description="Disordered" evidence="8">
    <location>
        <begin position="599"/>
        <end position="741"/>
    </location>
</feature>
<dbReference type="InterPro" id="IPR012337">
    <property type="entry name" value="RNaseH-like_sf"/>
</dbReference>